<dbReference type="EMBL" id="DF849438">
    <property type="protein sequence ID" value="GAT57342.1"/>
    <property type="molecule type" value="Genomic_DNA"/>
</dbReference>
<protein>
    <submittedName>
        <fullName evidence="1">Uncharacterized protein</fullName>
    </submittedName>
</protein>
<reference evidence="1" key="1">
    <citation type="submission" date="2014-09" db="EMBL/GenBank/DDBJ databases">
        <title>Genome sequence of the luminous mushroom Mycena chlorophos for searching fungal bioluminescence genes.</title>
        <authorList>
            <person name="Tanaka Y."/>
            <person name="Kasuga D."/>
            <person name="Oba Y."/>
            <person name="Hase S."/>
            <person name="Sato K."/>
            <person name="Oba Y."/>
            <person name="Sakakibara Y."/>
        </authorList>
    </citation>
    <scope>NUCLEOTIDE SEQUENCE</scope>
</reference>
<sequence>MHQAHNLPWDSLSSNLVFIEDNPHRTPHFTDLFPRSNYAPNALNHFARKLQATIVEFATTERAKYPAKHEFDLPTEGKLFSDAILAKYCDLERSSITKENQHIENWLQRGRGDLGVPTYSTSQGDLGDVVKVLLAEDQMETLLMLANHPGIPLQDLHRLCWGNTFGWDQIRQGALFAYIFFNVLLSKPDLLKNQRYKQLRSYRLAVFAPAFGAEYKAQDYCHREFFWGNRTQQPTTIIDDIDPLADPEKLHAYLKMCFELLYRADMLARECGITGPLGLDDWEGEIVDVVGQLWHFATKYGDGPNQDGRLRFI</sequence>
<accession>A0ABQ0M261</accession>
<evidence type="ECO:0000313" key="2">
    <source>
        <dbReference type="Proteomes" id="UP000815677"/>
    </source>
</evidence>
<name>A0ABQ0M261_MYCCL</name>
<organism evidence="1 2">
    <name type="scientific">Mycena chlorophos</name>
    <name type="common">Agaric fungus</name>
    <name type="synonym">Agaricus chlorophos</name>
    <dbReference type="NCBI Taxonomy" id="658473"/>
    <lineage>
        <taxon>Eukaryota</taxon>
        <taxon>Fungi</taxon>
        <taxon>Dikarya</taxon>
        <taxon>Basidiomycota</taxon>
        <taxon>Agaricomycotina</taxon>
        <taxon>Agaricomycetes</taxon>
        <taxon>Agaricomycetidae</taxon>
        <taxon>Agaricales</taxon>
        <taxon>Marasmiineae</taxon>
        <taxon>Mycenaceae</taxon>
        <taxon>Mycena</taxon>
    </lineage>
</organism>
<keyword evidence="2" id="KW-1185">Reference proteome</keyword>
<evidence type="ECO:0000313" key="1">
    <source>
        <dbReference type="EMBL" id="GAT57342.1"/>
    </source>
</evidence>
<gene>
    <name evidence="1" type="ORF">MCHLO_13891</name>
</gene>
<proteinExistence type="predicted"/>
<dbReference type="Proteomes" id="UP000815677">
    <property type="component" value="Unassembled WGS sequence"/>
</dbReference>